<evidence type="ECO:0000313" key="5">
    <source>
        <dbReference type="EMBL" id="TXE06255.1"/>
    </source>
</evidence>
<dbReference type="GO" id="GO:0003677">
    <property type="term" value="F:DNA binding"/>
    <property type="evidence" value="ECO:0007669"/>
    <property type="project" value="UniProtKB-UniRule"/>
</dbReference>
<keyword evidence="1 2" id="KW-0238">DNA-binding</keyword>
<dbReference type="PANTHER" id="PTHR43479">
    <property type="entry name" value="ACREF/ENVCD OPERON REPRESSOR-RELATED"/>
    <property type="match status" value="1"/>
</dbReference>
<dbReference type="AlphaFoldDB" id="A0A5C7AI63"/>
<evidence type="ECO:0000256" key="2">
    <source>
        <dbReference type="PROSITE-ProRule" id="PRU00335"/>
    </source>
</evidence>
<sequence length="206" mass="24199">MKRTKVIILETALKLFNDEGLPKVTLRTIANTMGISQGNLNYHFKKRDEIIEDLYFQLVAKIDKTINNSTTARNSLEGFLNISKSMLFCFYEYRFFLLDFVQIMRENSKIKAHYAMLLKLREQQFLELLEQLKAEEIIRKEQLPNEYRNLYKRGHILSDFWIAAAQTQGNEITLESIDSYFQIMAQGFYPYLTEKGSAIYTAYINA</sequence>
<dbReference type="Pfam" id="PF13972">
    <property type="entry name" value="TetR"/>
    <property type="match status" value="1"/>
</dbReference>
<dbReference type="InterPro" id="IPR050624">
    <property type="entry name" value="HTH-type_Tx_Regulator"/>
</dbReference>
<feature type="domain" description="HTH tetR-type" evidence="4">
    <location>
        <begin position="2"/>
        <end position="62"/>
    </location>
</feature>
<dbReference type="PANTHER" id="PTHR43479:SF11">
    <property type="entry name" value="ACREF_ENVCD OPERON REPRESSOR-RELATED"/>
    <property type="match status" value="1"/>
</dbReference>
<feature type="DNA-binding region" description="H-T-H motif" evidence="2">
    <location>
        <begin position="25"/>
        <end position="44"/>
    </location>
</feature>
<dbReference type="InterPro" id="IPR006595">
    <property type="entry name" value="CTLH_C"/>
</dbReference>
<evidence type="ECO:0000259" key="4">
    <source>
        <dbReference type="PROSITE" id="PS50977"/>
    </source>
</evidence>
<proteinExistence type="predicted"/>
<comment type="caution">
    <text evidence="5">The sequence shown here is derived from an EMBL/GenBank/DDBJ whole genome shotgun (WGS) entry which is preliminary data.</text>
</comment>
<evidence type="ECO:0000256" key="1">
    <source>
        <dbReference type="ARBA" id="ARBA00023125"/>
    </source>
</evidence>
<dbReference type="InterPro" id="IPR009057">
    <property type="entry name" value="Homeodomain-like_sf"/>
</dbReference>
<dbReference type="Gene3D" id="1.10.357.10">
    <property type="entry name" value="Tetracycline Repressor, domain 2"/>
    <property type="match status" value="1"/>
</dbReference>
<evidence type="ECO:0000259" key="3">
    <source>
        <dbReference type="PROSITE" id="PS50897"/>
    </source>
</evidence>
<name>A0A5C7AI63_9FLAO</name>
<protein>
    <submittedName>
        <fullName evidence="5">TetR/AcrR family transcriptional regulator</fullName>
    </submittedName>
</protein>
<dbReference type="Proteomes" id="UP000321790">
    <property type="component" value="Unassembled WGS sequence"/>
</dbReference>
<keyword evidence="6" id="KW-1185">Reference proteome</keyword>
<dbReference type="PROSITE" id="PS50977">
    <property type="entry name" value="HTH_TETR_2"/>
    <property type="match status" value="1"/>
</dbReference>
<dbReference type="InterPro" id="IPR001647">
    <property type="entry name" value="HTH_TetR"/>
</dbReference>
<accession>A0A5C7AI63</accession>
<dbReference type="RefSeq" id="WP_147137904.1">
    <property type="nucleotide sequence ID" value="NZ_VOSC01000033.1"/>
</dbReference>
<evidence type="ECO:0000313" key="6">
    <source>
        <dbReference type="Proteomes" id="UP000321790"/>
    </source>
</evidence>
<dbReference type="EMBL" id="VOSC01000033">
    <property type="protein sequence ID" value="TXE06255.1"/>
    <property type="molecule type" value="Genomic_DNA"/>
</dbReference>
<dbReference type="InterPro" id="IPR025722">
    <property type="entry name" value="TetR"/>
</dbReference>
<dbReference type="PRINTS" id="PR00455">
    <property type="entry name" value="HTHTETR"/>
</dbReference>
<reference evidence="6" key="1">
    <citation type="submission" date="2019-08" db="EMBL/GenBank/DDBJ databases">
        <title>Seonamhaeicola sediminis sp. nov., isolated from marine sediment.</title>
        <authorList>
            <person name="Cao W.R."/>
        </authorList>
    </citation>
    <scope>NUCLEOTIDE SEQUENCE [LARGE SCALE GENOMIC DNA]</scope>
    <source>
        <strain evidence="6">Gy8</strain>
    </source>
</reference>
<dbReference type="Pfam" id="PF00440">
    <property type="entry name" value="TetR_N"/>
    <property type="match status" value="1"/>
</dbReference>
<dbReference type="OrthoDB" id="9785164at2"/>
<feature type="domain" description="CTLH" evidence="3">
    <location>
        <begin position="116"/>
        <end position="136"/>
    </location>
</feature>
<dbReference type="SUPFAM" id="SSF46689">
    <property type="entry name" value="Homeodomain-like"/>
    <property type="match status" value="1"/>
</dbReference>
<organism evidence="5 6">
    <name type="scientific">Seonamhaeicola algicola</name>
    <dbReference type="NCBI Taxonomy" id="1719036"/>
    <lineage>
        <taxon>Bacteria</taxon>
        <taxon>Pseudomonadati</taxon>
        <taxon>Bacteroidota</taxon>
        <taxon>Flavobacteriia</taxon>
        <taxon>Flavobacteriales</taxon>
        <taxon>Flavobacteriaceae</taxon>
    </lineage>
</organism>
<gene>
    <name evidence="5" type="ORF">FUA26_14880</name>
</gene>
<dbReference type="PROSITE" id="PS50897">
    <property type="entry name" value="CTLH"/>
    <property type="match status" value="1"/>
</dbReference>